<keyword evidence="1" id="KW-0732">Signal</keyword>
<name>A0A0M4EHP5_DROBS</name>
<evidence type="ECO:0000313" key="3">
    <source>
        <dbReference type="Proteomes" id="UP000494163"/>
    </source>
</evidence>
<feature type="chain" id="PRO_5005793581" evidence="1">
    <location>
        <begin position="21"/>
        <end position="199"/>
    </location>
</feature>
<dbReference type="Proteomes" id="UP000494163">
    <property type="component" value="Chromosome 3L"/>
</dbReference>
<evidence type="ECO:0000256" key="1">
    <source>
        <dbReference type="SAM" id="SignalP"/>
    </source>
</evidence>
<proteinExistence type="predicted"/>
<dbReference type="OrthoDB" id="7987789at2759"/>
<protein>
    <submittedName>
        <fullName evidence="2">Maker653</fullName>
    </submittedName>
</protein>
<accession>A0A0M4EHP5</accession>
<dbReference type="STRING" id="30019.A0A0M4EHP5"/>
<dbReference type="EMBL" id="CP012525">
    <property type="protein sequence ID" value="ALC43251.1"/>
    <property type="molecule type" value="Genomic_DNA"/>
</dbReference>
<evidence type="ECO:0000313" key="2">
    <source>
        <dbReference type="EMBL" id="ALC43251.1"/>
    </source>
</evidence>
<feature type="non-terminal residue" evidence="2">
    <location>
        <position position="199"/>
    </location>
</feature>
<keyword evidence="3" id="KW-1185">Reference proteome</keyword>
<organism evidence="2 3">
    <name type="scientific">Drosophila busckii</name>
    <name type="common">Fruit fly</name>
    <dbReference type="NCBI Taxonomy" id="30019"/>
    <lineage>
        <taxon>Eukaryota</taxon>
        <taxon>Metazoa</taxon>
        <taxon>Ecdysozoa</taxon>
        <taxon>Arthropoda</taxon>
        <taxon>Hexapoda</taxon>
        <taxon>Insecta</taxon>
        <taxon>Pterygota</taxon>
        <taxon>Neoptera</taxon>
        <taxon>Endopterygota</taxon>
        <taxon>Diptera</taxon>
        <taxon>Brachycera</taxon>
        <taxon>Muscomorpha</taxon>
        <taxon>Ephydroidea</taxon>
        <taxon>Drosophilidae</taxon>
        <taxon>Drosophila</taxon>
    </lineage>
</organism>
<sequence length="199" mass="22297">MHTLCVLWAIVVVAAAAVTASEPKCKVCQELNEVSCESETTYYMCSDNKKFGDLQTCPYNTVCTNDQRVCVNKLTESIKNLCHNIDVWTSKCQNCTGNEYACVSKTEYTRCIVGMMSFPISCKADEICVTEAQSTNKDRSLCVPKCVADYNGYVPSCGNEKYATTTRVSPNFFVPDDSEIKSLCTDNAVKYPDVDWFYW</sequence>
<dbReference type="AlphaFoldDB" id="A0A0M4EHP5"/>
<reference evidence="2 3" key="1">
    <citation type="submission" date="2015-08" db="EMBL/GenBank/DDBJ databases">
        <title>Ancestral chromatin configuration constrains chromatin evolution on differentiating sex chromosomes in Drosophila.</title>
        <authorList>
            <person name="Zhou Q."/>
            <person name="Bachtrog D."/>
        </authorList>
    </citation>
    <scope>NUCLEOTIDE SEQUENCE [LARGE SCALE GENOMIC DNA]</scope>
    <source>
        <tissue evidence="2">Whole larvae</tissue>
    </source>
</reference>
<feature type="signal peptide" evidence="1">
    <location>
        <begin position="1"/>
        <end position="20"/>
    </location>
</feature>
<gene>
    <name evidence="2" type="ORF">Dbus_chr3Lg417</name>
</gene>
<dbReference type="OMA" id="CESETTY"/>